<proteinExistence type="predicted"/>
<reference evidence="1 2" key="1">
    <citation type="submission" date="2016-09" db="EMBL/GenBank/DDBJ databases">
        <title>Streptomyces platensis DSM40041, a candidate organism with high potential of specific P450 cytochromes.</title>
        <authorList>
            <person name="Grumaz C."/>
            <person name="Vainshtein Y."/>
            <person name="Kirstahler P."/>
            <person name="Sohn K."/>
        </authorList>
    </citation>
    <scope>NUCLEOTIDE SEQUENCE [LARGE SCALE GENOMIC DNA]</scope>
    <source>
        <strain evidence="1 2">DSM 40041</strain>
    </source>
</reference>
<dbReference type="Gene3D" id="3.90.1720.10">
    <property type="entry name" value="endopeptidase domain like (from Nostoc punctiforme)"/>
    <property type="match status" value="1"/>
</dbReference>
<protein>
    <submittedName>
        <fullName evidence="1">Uncharacterized protein</fullName>
    </submittedName>
</protein>
<dbReference type="SUPFAM" id="SSF54001">
    <property type="entry name" value="Cysteine proteinases"/>
    <property type="match status" value="1"/>
</dbReference>
<accession>A0ABX3XT27</accession>
<organism evidence="1 2">
    <name type="scientific">Streptomyces platensis</name>
    <dbReference type="NCBI Taxonomy" id="58346"/>
    <lineage>
        <taxon>Bacteria</taxon>
        <taxon>Bacillati</taxon>
        <taxon>Actinomycetota</taxon>
        <taxon>Actinomycetes</taxon>
        <taxon>Kitasatosporales</taxon>
        <taxon>Streptomycetaceae</taxon>
        <taxon>Streptomyces</taxon>
    </lineage>
</organism>
<sequence length="200" mass="21919">MAGKYGPAFSRTRCARPETGYDIENPLCSRELLMRHTHPLPGDIGLTRISGITGRLIRFGQWINGDGFADYQHAFLVLPDGRLLEAEPGGADIKPLTAYDGTPVCYVCPEGLTEQQRTAICAAATAYAGVPYSFLDYLAIAAHRFHLPLPGLRRYVASTGHMICSQLVDQTYQDAGVHLFADGRWPGYVTPMALYNLLAD</sequence>
<keyword evidence="2" id="KW-1185">Reference proteome</keyword>
<evidence type="ECO:0000313" key="1">
    <source>
        <dbReference type="EMBL" id="OSY41899.1"/>
    </source>
</evidence>
<dbReference type="InterPro" id="IPR038765">
    <property type="entry name" value="Papain-like_cys_pep_sf"/>
</dbReference>
<dbReference type="EMBL" id="MIGA01000038">
    <property type="protein sequence ID" value="OSY41899.1"/>
    <property type="molecule type" value="Genomic_DNA"/>
</dbReference>
<evidence type="ECO:0000313" key="2">
    <source>
        <dbReference type="Proteomes" id="UP000194225"/>
    </source>
</evidence>
<name>A0ABX3XT27_STRPT</name>
<dbReference type="Proteomes" id="UP000194225">
    <property type="component" value="Unassembled WGS sequence"/>
</dbReference>
<comment type="caution">
    <text evidence="1">The sequence shown here is derived from an EMBL/GenBank/DDBJ whole genome shotgun (WGS) entry which is preliminary data.</text>
</comment>
<gene>
    <name evidence="1" type="ORF">BG653_04958</name>
</gene>